<proteinExistence type="predicted"/>
<dbReference type="Proteomes" id="UP000238270">
    <property type="component" value="Unassembled WGS sequence"/>
</dbReference>
<dbReference type="EMBL" id="MIGV01000010">
    <property type="protein sequence ID" value="PPT76179.1"/>
    <property type="molecule type" value="Genomic_DNA"/>
</dbReference>
<accession>A0A2S6Z4J7</accession>
<name>A0A2S6Z4J7_9XANT</name>
<sequence>MHYSDGHEAILGDTVAIAVAHRGVVVACLDRSEYSLEYPEAEWAYLGRGVLVQTEFGGLIHYPDTGAEHFALVARAGEP</sequence>
<evidence type="ECO:0000313" key="2">
    <source>
        <dbReference type="Proteomes" id="UP000238270"/>
    </source>
</evidence>
<organism evidence="1 2">
    <name type="scientific">Xanthomonas arboricola pv. populi</name>
    <dbReference type="NCBI Taxonomy" id="487823"/>
    <lineage>
        <taxon>Bacteria</taxon>
        <taxon>Pseudomonadati</taxon>
        <taxon>Pseudomonadota</taxon>
        <taxon>Gammaproteobacteria</taxon>
        <taxon>Lysobacterales</taxon>
        <taxon>Lysobacteraceae</taxon>
        <taxon>Xanthomonas</taxon>
    </lineage>
</organism>
<gene>
    <name evidence="1" type="ORF">XaplCFBP3122_10585</name>
</gene>
<reference evidence="1 2" key="1">
    <citation type="submission" date="2016-08" db="EMBL/GenBank/DDBJ databases">
        <title>Evolution of the type three secretion system and type three effector repertoires in Xanthomonas.</title>
        <authorList>
            <person name="Merda D."/>
            <person name="Briand M."/>
            <person name="Bosis E."/>
            <person name="Rousseau C."/>
            <person name="Portier P."/>
            <person name="Jacques M.-A."/>
            <person name="Fischer-Le Saux M."/>
        </authorList>
    </citation>
    <scope>NUCLEOTIDE SEQUENCE [LARGE SCALE GENOMIC DNA]</scope>
    <source>
        <strain evidence="1 2">CFBP 3122</strain>
    </source>
</reference>
<comment type="caution">
    <text evidence="1">The sequence shown here is derived from an EMBL/GenBank/DDBJ whole genome shotgun (WGS) entry which is preliminary data.</text>
</comment>
<dbReference type="AlphaFoldDB" id="A0A2S6Z4J7"/>
<protein>
    <submittedName>
        <fullName evidence="1">Uncharacterized protein</fullName>
    </submittedName>
</protein>
<evidence type="ECO:0000313" key="1">
    <source>
        <dbReference type="EMBL" id="PPT76179.1"/>
    </source>
</evidence>